<gene>
    <name evidence="1" type="ORF">BGZ95_001610</name>
</gene>
<name>A0AAD4D775_9FUNG</name>
<organism evidence="1 2">
    <name type="scientific">Linnemannia exigua</name>
    <dbReference type="NCBI Taxonomy" id="604196"/>
    <lineage>
        <taxon>Eukaryota</taxon>
        <taxon>Fungi</taxon>
        <taxon>Fungi incertae sedis</taxon>
        <taxon>Mucoromycota</taxon>
        <taxon>Mortierellomycotina</taxon>
        <taxon>Mortierellomycetes</taxon>
        <taxon>Mortierellales</taxon>
        <taxon>Mortierellaceae</taxon>
        <taxon>Linnemannia</taxon>
    </lineage>
</organism>
<reference evidence="1" key="1">
    <citation type="journal article" date="2020" name="Fungal Divers.">
        <title>Resolving the Mortierellaceae phylogeny through synthesis of multi-gene phylogenetics and phylogenomics.</title>
        <authorList>
            <person name="Vandepol N."/>
            <person name="Liber J."/>
            <person name="Desiro A."/>
            <person name="Na H."/>
            <person name="Kennedy M."/>
            <person name="Barry K."/>
            <person name="Grigoriev I.V."/>
            <person name="Miller A.N."/>
            <person name="O'Donnell K."/>
            <person name="Stajich J.E."/>
            <person name="Bonito G."/>
        </authorList>
    </citation>
    <scope>NUCLEOTIDE SEQUENCE</scope>
    <source>
        <strain evidence="1">NRRL 28262</strain>
    </source>
</reference>
<protein>
    <submittedName>
        <fullName evidence="1">Uncharacterized protein</fullName>
    </submittedName>
</protein>
<proteinExistence type="predicted"/>
<sequence length="187" mass="22102">MSYNTMRITYKGATKCYLALDTIAKCNCLTCTFFTQFETYRFKDDKDCAYAVIAMDEFEKVLDFQVCPSHQMRMNLIPWADREEARSADMDLLIHGGQRDTKWVDSMIIDGAICQLAVEILNMEAMVMTAAPSEVYSQYLIHPPTLQEQQQYRQYAHQYQQQQQQYQLQYPQQQRDFLQQYLRQAHV</sequence>
<accession>A0AAD4D775</accession>
<evidence type="ECO:0000313" key="1">
    <source>
        <dbReference type="EMBL" id="KAG0270648.1"/>
    </source>
</evidence>
<comment type="caution">
    <text evidence="1">The sequence shown here is derived from an EMBL/GenBank/DDBJ whole genome shotgun (WGS) entry which is preliminary data.</text>
</comment>
<evidence type="ECO:0000313" key="2">
    <source>
        <dbReference type="Proteomes" id="UP001194580"/>
    </source>
</evidence>
<dbReference type="EMBL" id="JAAAIL010001329">
    <property type="protein sequence ID" value="KAG0270648.1"/>
    <property type="molecule type" value="Genomic_DNA"/>
</dbReference>
<dbReference type="Proteomes" id="UP001194580">
    <property type="component" value="Unassembled WGS sequence"/>
</dbReference>
<keyword evidence="2" id="KW-1185">Reference proteome</keyword>
<dbReference type="AlphaFoldDB" id="A0AAD4D775"/>